<comment type="caution">
    <text evidence="11">The sequence shown here is derived from an EMBL/GenBank/DDBJ whole genome shotgun (WGS) entry which is preliminary data.</text>
</comment>
<dbReference type="InterPro" id="IPR005790">
    <property type="entry name" value="DNA_polIII_delta"/>
</dbReference>
<evidence type="ECO:0000256" key="3">
    <source>
        <dbReference type="ARBA" id="ARBA00022679"/>
    </source>
</evidence>
<keyword evidence="6" id="KW-0239">DNA-directed DNA polymerase</keyword>
<feature type="domain" description="DNA polymerase III delta subunit-like C-terminal" evidence="10">
    <location>
        <begin position="218"/>
        <end position="337"/>
    </location>
</feature>
<comment type="catalytic activity">
    <reaction evidence="8">
        <text>DNA(n) + a 2'-deoxyribonucleoside 5'-triphosphate = DNA(n+1) + diphosphate</text>
        <dbReference type="Rhea" id="RHEA:22508"/>
        <dbReference type="Rhea" id="RHEA-COMP:17339"/>
        <dbReference type="Rhea" id="RHEA-COMP:17340"/>
        <dbReference type="ChEBI" id="CHEBI:33019"/>
        <dbReference type="ChEBI" id="CHEBI:61560"/>
        <dbReference type="ChEBI" id="CHEBI:173112"/>
        <dbReference type="EC" id="2.7.7.7"/>
    </reaction>
</comment>
<dbReference type="Gene3D" id="3.40.50.300">
    <property type="entry name" value="P-loop containing nucleotide triphosphate hydrolases"/>
    <property type="match status" value="1"/>
</dbReference>
<evidence type="ECO:0000256" key="1">
    <source>
        <dbReference type="ARBA" id="ARBA00012417"/>
    </source>
</evidence>
<dbReference type="NCBIfam" id="TIGR01128">
    <property type="entry name" value="holA"/>
    <property type="match status" value="1"/>
</dbReference>
<dbReference type="SUPFAM" id="SSF48019">
    <property type="entry name" value="post-AAA+ oligomerization domain-like"/>
    <property type="match status" value="1"/>
</dbReference>
<feature type="domain" description="DNA polymerase III delta N-terminal" evidence="9">
    <location>
        <begin position="20"/>
        <end position="143"/>
    </location>
</feature>
<dbReference type="EMBL" id="JBHTCP010000043">
    <property type="protein sequence ID" value="MFC7372517.1"/>
    <property type="molecule type" value="Genomic_DNA"/>
</dbReference>
<proteinExistence type="inferred from homology"/>
<evidence type="ECO:0000313" key="12">
    <source>
        <dbReference type="Proteomes" id="UP001596549"/>
    </source>
</evidence>
<evidence type="ECO:0000256" key="8">
    <source>
        <dbReference type="ARBA" id="ARBA00049244"/>
    </source>
</evidence>
<dbReference type="InterPro" id="IPR048466">
    <property type="entry name" value="DNA_pol3_delta-like_C"/>
</dbReference>
<dbReference type="Gene3D" id="1.10.8.60">
    <property type="match status" value="1"/>
</dbReference>
<keyword evidence="12" id="KW-1185">Reference proteome</keyword>
<dbReference type="EC" id="2.7.7.7" evidence="1"/>
<evidence type="ECO:0000256" key="5">
    <source>
        <dbReference type="ARBA" id="ARBA00022705"/>
    </source>
</evidence>
<dbReference type="GO" id="GO:0003887">
    <property type="term" value="F:DNA-directed DNA polymerase activity"/>
    <property type="evidence" value="ECO:0007669"/>
    <property type="project" value="UniProtKB-EC"/>
</dbReference>
<keyword evidence="3 11" id="KW-0808">Transferase</keyword>
<dbReference type="SUPFAM" id="SSF52540">
    <property type="entry name" value="P-loop containing nucleoside triphosphate hydrolases"/>
    <property type="match status" value="1"/>
</dbReference>
<comment type="similarity">
    <text evidence="7">Belongs to the DNA polymerase HolA subunit family.</text>
</comment>
<keyword evidence="4 11" id="KW-0548">Nucleotidyltransferase</keyword>
<keyword evidence="5" id="KW-0235">DNA replication</keyword>
<dbReference type="Pfam" id="PF06144">
    <property type="entry name" value="DNA_pol3_delta"/>
    <property type="match status" value="1"/>
</dbReference>
<evidence type="ECO:0000256" key="6">
    <source>
        <dbReference type="ARBA" id="ARBA00022932"/>
    </source>
</evidence>
<dbReference type="PANTHER" id="PTHR34388">
    <property type="entry name" value="DNA POLYMERASE III SUBUNIT DELTA"/>
    <property type="match status" value="1"/>
</dbReference>
<protein>
    <recommendedName>
        <fullName evidence="2">DNA polymerase III subunit delta</fullName>
        <ecNumber evidence="1">2.7.7.7</ecNumber>
    </recommendedName>
</protein>
<dbReference type="Pfam" id="PF21694">
    <property type="entry name" value="DNA_pol3_delta_C"/>
    <property type="match status" value="1"/>
</dbReference>
<evidence type="ECO:0000259" key="10">
    <source>
        <dbReference type="Pfam" id="PF21694"/>
    </source>
</evidence>
<dbReference type="Proteomes" id="UP001596549">
    <property type="component" value="Unassembled WGS sequence"/>
</dbReference>
<evidence type="ECO:0000256" key="7">
    <source>
        <dbReference type="ARBA" id="ARBA00034754"/>
    </source>
</evidence>
<sequence length="341" mass="38632">MLSVDDLKKHIKNGNLSPLYLISGTEDHIINEALSAFSASLGEGEKDFNYSVYDYYDTPIQTVVEDAETMPFIGERRIVILKNAIFLTGAKDKSKVEHHFPAFEAYINEPVEYTVFVIVAPYEKLDERKKIVKLLKKEAQVMPAAPLSVDEARKWMRQKAASLSITIENDATELLLVRLGANLASLRSEIEKMALYAGEHGTVTKETVEQLVPKTLDDDIFGLVDDIVKGQNEEALRTMYDLLKQNYEPIQILALVARQFRIIFGVKELSKKGYGEKQMASALKIHPYAAKLALRQAGKFNEKSLRMLLDRLAECDYEMKTGKMDKVLILELLIVQIARMR</sequence>
<accession>A0ABW2NSY2</accession>
<name>A0ABW2NSY2_9BACL</name>
<dbReference type="Gene3D" id="1.20.272.10">
    <property type="match status" value="1"/>
</dbReference>
<evidence type="ECO:0000256" key="2">
    <source>
        <dbReference type="ARBA" id="ARBA00017703"/>
    </source>
</evidence>
<gene>
    <name evidence="11" type="primary">holA</name>
    <name evidence="11" type="ORF">ACFQPF_12635</name>
</gene>
<evidence type="ECO:0000313" key="11">
    <source>
        <dbReference type="EMBL" id="MFC7372517.1"/>
    </source>
</evidence>
<dbReference type="InterPro" id="IPR027417">
    <property type="entry name" value="P-loop_NTPase"/>
</dbReference>
<evidence type="ECO:0000259" key="9">
    <source>
        <dbReference type="Pfam" id="PF06144"/>
    </source>
</evidence>
<dbReference type="PANTHER" id="PTHR34388:SF1">
    <property type="entry name" value="DNA POLYMERASE III SUBUNIT DELTA"/>
    <property type="match status" value="1"/>
</dbReference>
<dbReference type="InterPro" id="IPR008921">
    <property type="entry name" value="DNA_pol3_clamp-load_cplx_C"/>
</dbReference>
<organism evidence="11 12">
    <name type="scientific">Fictibacillus iocasae</name>
    <dbReference type="NCBI Taxonomy" id="2715437"/>
    <lineage>
        <taxon>Bacteria</taxon>
        <taxon>Bacillati</taxon>
        <taxon>Bacillota</taxon>
        <taxon>Bacilli</taxon>
        <taxon>Bacillales</taxon>
        <taxon>Fictibacillaceae</taxon>
        <taxon>Fictibacillus</taxon>
    </lineage>
</organism>
<reference evidence="12" key="1">
    <citation type="journal article" date="2019" name="Int. J. Syst. Evol. Microbiol.">
        <title>The Global Catalogue of Microorganisms (GCM) 10K type strain sequencing project: providing services to taxonomists for standard genome sequencing and annotation.</title>
        <authorList>
            <consortium name="The Broad Institute Genomics Platform"/>
            <consortium name="The Broad Institute Genome Sequencing Center for Infectious Disease"/>
            <person name="Wu L."/>
            <person name="Ma J."/>
        </authorList>
    </citation>
    <scope>NUCLEOTIDE SEQUENCE [LARGE SCALE GENOMIC DNA]</scope>
    <source>
        <strain evidence="12">NBRC 106396</strain>
    </source>
</reference>
<dbReference type="InterPro" id="IPR010372">
    <property type="entry name" value="DNA_pol3_delta_N"/>
</dbReference>
<dbReference type="RefSeq" id="WP_379750099.1">
    <property type="nucleotide sequence ID" value="NZ_JBHTCP010000043.1"/>
</dbReference>
<evidence type="ECO:0000256" key="4">
    <source>
        <dbReference type="ARBA" id="ARBA00022695"/>
    </source>
</evidence>